<feature type="region of interest" description="Disordered" evidence="1">
    <location>
        <begin position="430"/>
        <end position="450"/>
    </location>
</feature>
<feature type="region of interest" description="Disordered" evidence="1">
    <location>
        <begin position="462"/>
        <end position="482"/>
    </location>
</feature>
<feature type="compositionally biased region" description="Basic and acidic residues" evidence="1">
    <location>
        <begin position="506"/>
        <end position="526"/>
    </location>
</feature>
<accession>A0A8H5FX82</accession>
<comment type="caution">
    <text evidence="2">The sequence shown here is derived from an EMBL/GenBank/DDBJ whole genome shotgun (WGS) entry which is preliminary data.</text>
</comment>
<feature type="compositionally biased region" description="Low complexity" evidence="1">
    <location>
        <begin position="387"/>
        <end position="404"/>
    </location>
</feature>
<proteinExistence type="predicted"/>
<reference evidence="2 3" key="1">
    <citation type="journal article" date="2020" name="ISME J.">
        <title>Uncovering the hidden diversity of litter-decomposition mechanisms in mushroom-forming fungi.</title>
        <authorList>
            <person name="Floudas D."/>
            <person name="Bentzer J."/>
            <person name="Ahren D."/>
            <person name="Johansson T."/>
            <person name="Persson P."/>
            <person name="Tunlid A."/>
        </authorList>
    </citation>
    <scope>NUCLEOTIDE SEQUENCE [LARGE SCALE GENOMIC DNA]</scope>
    <source>
        <strain evidence="2 3">CBS 291.85</strain>
    </source>
</reference>
<dbReference type="AlphaFoldDB" id="A0A8H5FX82"/>
<sequence length="877" mass="96858">MVVNKKQSLSQAPGMGSRTNSAQVLNRTKPTTNAKNVPTPMAGPSTTKKSTKAVKKAGKAKKKSGSSWMDRLIVLVLTLFSAYALWTCPSDERLVNPVCRSLSQYRTHVLEPYVLPPINNALSHPSIAPVVSKVHAAERAVTPVVLRAHALAQPYISKSAKFTQSVANRVYKTVIRPQYEKFVLPQYRAYIGPHVQRFQDTVLIPYVTPVMVNIHVYANRSFVYLHQVYTTVQPHVRWAYSRAQPHVQRAWKTSRPYLVRAAETAQTLLAVLMEKLGQLRRLYVDPHVLRIWDKVVELSGPVRSNSVPVAGETKASSVAPTKSPRFSQAATTSSTFTSSATQEAEPETVAAVPEETLSVAEPEETAEAKIAPAAEESVSKEVEESATEAAVSPTVSNANAAETESASSVVAETISAAAPAEPLPSAQESLLEEVDEDAAEGTAEEPFADEDELQSFLDDLGILPDVDEPESKPEPELSIVDVGVEDEVPTNQTPEEALASQIAAATERDRKAREDRKDETAKKRADLEDRHRRWAYGLDELIHRRMRELRKELVRVRKGAVKALAKQGDHDEEKEQTELEEQLTHINGEPVGSLLGSVESEGEKLLRGLEGYLKKEQKDSEGTKPVPGADDRLRKWMSVSEKVRSKFSEKVMEMQGKVHNWYRGVKDLEVQECLSAAKEIKSYAEGAQADLGLDYAWLDDVTYYDWQKYHDLMRAFQNFEDEVRLVQNGSHAHPPIDPLIPALDTLQVELEDVKGGFDARVRALGVTIREVLFGPDEEETPSVQPVDEPIEGEEKVVIMPIDAASSASTLPEDPDKVSILPVDPAPSSPSEDSDNQDVKDVPEFDASQVILSKGNEQVEEALKGISIEPKTQVHEEL</sequence>
<dbReference type="OrthoDB" id="3260408at2759"/>
<dbReference type="Proteomes" id="UP000559256">
    <property type="component" value="Unassembled WGS sequence"/>
</dbReference>
<feature type="compositionally biased region" description="Low complexity" evidence="1">
    <location>
        <begin position="326"/>
        <end position="356"/>
    </location>
</feature>
<feature type="compositionally biased region" description="Basic residues" evidence="1">
    <location>
        <begin position="49"/>
        <end position="61"/>
    </location>
</feature>
<keyword evidence="3" id="KW-1185">Reference proteome</keyword>
<name>A0A8H5FX82_9AGAR</name>
<organism evidence="2 3">
    <name type="scientific">Tetrapyrgos nigripes</name>
    <dbReference type="NCBI Taxonomy" id="182062"/>
    <lineage>
        <taxon>Eukaryota</taxon>
        <taxon>Fungi</taxon>
        <taxon>Dikarya</taxon>
        <taxon>Basidiomycota</taxon>
        <taxon>Agaricomycotina</taxon>
        <taxon>Agaricomycetes</taxon>
        <taxon>Agaricomycetidae</taxon>
        <taxon>Agaricales</taxon>
        <taxon>Marasmiineae</taxon>
        <taxon>Marasmiaceae</taxon>
        <taxon>Tetrapyrgos</taxon>
    </lineage>
</organism>
<evidence type="ECO:0000313" key="3">
    <source>
        <dbReference type="Proteomes" id="UP000559256"/>
    </source>
</evidence>
<feature type="region of interest" description="Disordered" evidence="1">
    <location>
        <begin position="806"/>
        <end position="847"/>
    </location>
</feature>
<evidence type="ECO:0000256" key="1">
    <source>
        <dbReference type="SAM" id="MobiDB-lite"/>
    </source>
</evidence>
<gene>
    <name evidence="2" type="ORF">D9758_008728</name>
</gene>
<protein>
    <submittedName>
        <fullName evidence="2">Uncharacterized protein</fullName>
    </submittedName>
</protein>
<evidence type="ECO:0000313" key="2">
    <source>
        <dbReference type="EMBL" id="KAF5353095.1"/>
    </source>
</evidence>
<feature type="region of interest" description="Disordered" evidence="1">
    <location>
        <begin position="306"/>
        <end position="404"/>
    </location>
</feature>
<feature type="region of interest" description="Disordered" evidence="1">
    <location>
        <begin position="1"/>
        <end position="61"/>
    </location>
</feature>
<dbReference type="EMBL" id="JAACJM010000064">
    <property type="protein sequence ID" value="KAF5353095.1"/>
    <property type="molecule type" value="Genomic_DNA"/>
</dbReference>
<feature type="region of interest" description="Disordered" evidence="1">
    <location>
        <begin position="502"/>
        <end position="526"/>
    </location>
</feature>
<feature type="compositionally biased region" description="Polar residues" evidence="1">
    <location>
        <begin position="1"/>
        <end position="36"/>
    </location>
</feature>